<dbReference type="InterPro" id="IPR021455">
    <property type="entry name" value="DUF3106"/>
</dbReference>
<sequence>MSFKSWRQIGLFLVISLLLPLANAGGSAAQPATAAVSTAHPFWSELTPIQKQALTPLAGEWDKLTEQRKKKWLEIATRYANMKPDEQARMQERMRDWLKLTPEQRMAARENYAKATQVKPEQKSAQWQQYQQLSPEEKKRLADEHEKKKRLTNLSAESIRNPQALPPLKQVHKPTTIKPQPVFAPAPASITAASLPVVTPPALPVEPLPASAASSTQTSK</sequence>
<evidence type="ECO:0000313" key="4">
    <source>
        <dbReference type="Proteomes" id="UP000588051"/>
    </source>
</evidence>
<dbReference type="Proteomes" id="UP000588051">
    <property type="component" value="Unassembled WGS sequence"/>
</dbReference>
<feature type="chain" id="PRO_5033051571" evidence="2">
    <location>
        <begin position="25"/>
        <end position="220"/>
    </location>
</feature>
<feature type="signal peptide" evidence="2">
    <location>
        <begin position="1"/>
        <end position="24"/>
    </location>
</feature>
<evidence type="ECO:0000256" key="2">
    <source>
        <dbReference type="SAM" id="SignalP"/>
    </source>
</evidence>
<feature type="region of interest" description="Disordered" evidence="1">
    <location>
        <begin position="129"/>
        <end position="182"/>
    </location>
</feature>
<keyword evidence="4" id="KW-1185">Reference proteome</keyword>
<feature type="compositionally biased region" description="Polar residues" evidence="1">
    <location>
        <begin position="152"/>
        <end position="161"/>
    </location>
</feature>
<dbReference type="EMBL" id="JABXYJ010000002">
    <property type="protein sequence ID" value="NVO77024.1"/>
    <property type="molecule type" value="Genomic_DNA"/>
</dbReference>
<name>A0A850QKU1_9BURK</name>
<organism evidence="3 4">
    <name type="scientific">Undibacterium oligocarboniphilum</name>
    <dbReference type="NCBI Taxonomy" id="666702"/>
    <lineage>
        <taxon>Bacteria</taxon>
        <taxon>Pseudomonadati</taxon>
        <taxon>Pseudomonadota</taxon>
        <taxon>Betaproteobacteria</taxon>
        <taxon>Burkholderiales</taxon>
        <taxon>Oxalobacteraceae</taxon>
        <taxon>Undibacterium</taxon>
    </lineage>
</organism>
<keyword evidence="2" id="KW-0732">Signal</keyword>
<protein>
    <submittedName>
        <fullName evidence="3">DUF3106 domain-containing protein</fullName>
    </submittedName>
</protein>
<accession>A0A850QKU1</accession>
<feature type="region of interest" description="Disordered" evidence="1">
    <location>
        <begin position="199"/>
        <end position="220"/>
    </location>
</feature>
<comment type="caution">
    <text evidence="3">The sequence shown here is derived from an EMBL/GenBank/DDBJ whole genome shotgun (WGS) entry which is preliminary data.</text>
</comment>
<dbReference type="AlphaFoldDB" id="A0A850QKU1"/>
<evidence type="ECO:0000256" key="1">
    <source>
        <dbReference type="SAM" id="MobiDB-lite"/>
    </source>
</evidence>
<dbReference type="RefSeq" id="WP_176802297.1">
    <property type="nucleotide sequence ID" value="NZ_JABXYJ010000002.1"/>
</dbReference>
<dbReference type="Pfam" id="PF11304">
    <property type="entry name" value="DUF3106"/>
    <property type="match status" value="1"/>
</dbReference>
<feature type="compositionally biased region" description="Basic and acidic residues" evidence="1">
    <location>
        <begin position="135"/>
        <end position="146"/>
    </location>
</feature>
<reference evidence="3 4" key="1">
    <citation type="submission" date="2020-06" db="EMBL/GenBank/DDBJ databases">
        <authorList>
            <person name="Qiu C."/>
            <person name="Liu Z."/>
        </authorList>
    </citation>
    <scope>NUCLEOTIDE SEQUENCE [LARGE SCALE GENOMIC DNA]</scope>
    <source>
        <strain evidence="3 4">EM 1</strain>
    </source>
</reference>
<evidence type="ECO:0000313" key="3">
    <source>
        <dbReference type="EMBL" id="NVO77024.1"/>
    </source>
</evidence>
<proteinExistence type="predicted"/>
<gene>
    <name evidence="3" type="ORF">HV832_04155</name>
</gene>